<dbReference type="PROSITE" id="PS50262">
    <property type="entry name" value="G_PROTEIN_RECEP_F1_2"/>
    <property type="match status" value="1"/>
</dbReference>
<accession>A0AAU9XYM5</accession>
<dbReference type="AlphaFoldDB" id="A0AAU9XYM5"/>
<comment type="subcellular location">
    <subcellularLocation>
        <location evidence="1">Cell membrane</location>
        <topology evidence="1">Multi-pass membrane protein</topology>
    </subcellularLocation>
</comment>
<comment type="similarity">
    <text evidence="6">Belongs to the G-protein coupled receptor 1 family.</text>
</comment>
<dbReference type="Gene3D" id="1.20.1070.10">
    <property type="entry name" value="Rhodopsin 7-helix transmembrane proteins"/>
    <property type="match status" value="1"/>
</dbReference>
<dbReference type="PRINTS" id="PR00237">
    <property type="entry name" value="GPCRRHODOPSN"/>
</dbReference>
<feature type="transmembrane region" description="Helical" evidence="7">
    <location>
        <begin position="245"/>
        <end position="265"/>
    </location>
</feature>
<evidence type="ECO:0000256" key="6">
    <source>
        <dbReference type="RuleBase" id="RU000688"/>
    </source>
</evidence>
<dbReference type="InterPro" id="IPR000276">
    <property type="entry name" value="GPCR_Rhodpsn"/>
</dbReference>
<name>A0AAU9XYM5_9CNID</name>
<keyword evidence="6" id="KW-0675">Receptor</keyword>
<comment type="caution">
    <text evidence="9">The sequence shown here is derived from an EMBL/GenBank/DDBJ whole genome shotgun (WGS) entry which is preliminary data.</text>
</comment>
<dbReference type="Pfam" id="PF00001">
    <property type="entry name" value="7tm_1"/>
    <property type="match status" value="1"/>
</dbReference>
<evidence type="ECO:0000256" key="7">
    <source>
        <dbReference type="SAM" id="Phobius"/>
    </source>
</evidence>
<evidence type="ECO:0000256" key="4">
    <source>
        <dbReference type="ARBA" id="ARBA00022989"/>
    </source>
</evidence>
<feature type="transmembrane region" description="Helical" evidence="7">
    <location>
        <begin position="82"/>
        <end position="110"/>
    </location>
</feature>
<gene>
    <name evidence="9" type="ORF">PMEA_00034477</name>
</gene>
<dbReference type="InterPro" id="IPR017452">
    <property type="entry name" value="GPCR_Rhodpsn_7TM"/>
</dbReference>
<dbReference type="GO" id="GO:0005886">
    <property type="term" value="C:plasma membrane"/>
    <property type="evidence" value="ECO:0007669"/>
    <property type="project" value="UniProtKB-SubCell"/>
</dbReference>
<keyword evidence="2" id="KW-1003">Cell membrane</keyword>
<dbReference type="Proteomes" id="UP001159428">
    <property type="component" value="Unassembled WGS sequence"/>
</dbReference>
<dbReference type="SMART" id="SM01381">
    <property type="entry name" value="7TM_GPCR_Srsx"/>
    <property type="match status" value="1"/>
</dbReference>
<evidence type="ECO:0000313" key="10">
    <source>
        <dbReference type="Proteomes" id="UP001159428"/>
    </source>
</evidence>
<keyword evidence="10" id="KW-1185">Reference proteome</keyword>
<evidence type="ECO:0000256" key="3">
    <source>
        <dbReference type="ARBA" id="ARBA00022692"/>
    </source>
</evidence>
<evidence type="ECO:0000256" key="2">
    <source>
        <dbReference type="ARBA" id="ARBA00022475"/>
    </source>
</evidence>
<keyword evidence="3 6" id="KW-0812">Transmembrane</keyword>
<keyword evidence="6" id="KW-0297">G-protein coupled receptor</keyword>
<dbReference type="SUPFAM" id="SSF81321">
    <property type="entry name" value="Family A G protein-coupled receptor-like"/>
    <property type="match status" value="1"/>
</dbReference>
<dbReference type="EMBL" id="CALNXJ010000089">
    <property type="protein sequence ID" value="CAH3163020.1"/>
    <property type="molecule type" value="Genomic_DNA"/>
</dbReference>
<keyword evidence="5 7" id="KW-0472">Membrane</keyword>
<feature type="transmembrane region" description="Helical" evidence="7">
    <location>
        <begin position="164"/>
        <end position="185"/>
    </location>
</feature>
<feature type="domain" description="G-protein coupled receptors family 1 profile" evidence="8">
    <location>
        <begin position="61"/>
        <end position="298"/>
    </location>
</feature>
<dbReference type="PANTHER" id="PTHR22750">
    <property type="entry name" value="G-PROTEIN COUPLED RECEPTOR"/>
    <property type="match status" value="1"/>
</dbReference>
<dbReference type="CDD" id="cd00637">
    <property type="entry name" value="7tm_classA_rhodopsin-like"/>
    <property type="match status" value="1"/>
</dbReference>
<proteinExistence type="inferred from homology"/>
<evidence type="ECO:0000256" key="1">
    <source>
        <dbReference type="ARBA" id="ARBA00004651"/>
    </source>
</evidence>
<keyword evidence="4 7" id="KW-1133">Transmembrane helix</keyword>
<dbReference type="PROSITE" id="PS00237">
    <property type="entry name" value="G_PROTEIN_RECEP_F1_1"/>
    <property type="match status" value="1"/>
</dbReference>
<organism evidence="9 10">
    <name type="scientific">Pocillopora meandrina</name>
    <dbReference type="NCBI Taxonomy" id="46732"/>
    <lineage>
        <taxon>Eukaryota</taxon>
        <taxon>Metazoa</taxon>
        <taxon>Cnidaria</taxon>
        <taxon>Anthozoa</taxon>
        <taxon>Hexacorallia</taxon>
        <taxon>Scleractinia</taxon>
        <taxon>Astrocoeniina</taxon>
        <taxon>Pocilloporidae</taxon>
        <taxon>Pocillopora</taxon>
    </lineage>
</organism>
<protein>
    <recommendedName>
        <fullName evidence="8">G-protein coupled receptors family 1 profile domain-containing protein</fullName>
    </recommendedName>
</protein>
<reference evidence="9 10" key="1">
    <citation type="submission" date="2022-05" db="EMBL/GenBank/DDBJ databases">
        <authorList>
            <consortium name="Genoscope - CEA"/>
            <person name="William W."/>
        </authorList>
    </citation>
    <scope>NUCLEOTIDE SEQUENCE [LARGE SCALE GENOMIC DNA]</scope>
</reference>
<evidence type="ECO:0000313" key="9">
    <source>
        <dbReference type="EMBL" id="CAH3163020.1"/>
    </source>
</evidence>
<feature type="transmembrane region" description="Helical" evidence="7">
    <location>
        <begin position="277"/>
        <end position="300"/>
    </location>
</feature>
<feature type="transmembrane region" description="Helical" evidence="7">
    <location>
        <begin position="191"/>
        <end position="213"/>
    </location>
</feature>
<evidence type="ECO:0000259" key="8">
    <source>
        <dbReference type="PROSITE" id="PS50262"/>
    </source>
</evidence>
<sequence>MANITSLILLNASIIKPSGYCENLQPFLDMDIRKKLPQYYVIASLTASFFMFMLCFFALFLNAVVVFVTWRTPALHSPRNILLCSLAATDFFVGFTSQPFFVVAELFLLFGQLERYCLTVFMLFYSSWLFNGISFLTLTAISFERYLALRFHLRYTELITASRVVITVVIYWLIWATLVTVLWFWATSKLLAYALTAVCLVMGVSALRCLSLIHKTMKRHNKHVRDTNQKTFQSMIRYRRSTNTMIILVAAFALSYIPFVITTAVSASQEQEDLRTSVAHCLAVAVMFANSSVNPVIYFWRVTELREAAERTLRRFHPLKTKRSDTEFDTR</sequence>
<dbReference type="GO" id="GO:0004930">
    <property type="term" value="F:G protein-coupled receptor activity"/>
    <property type="evidence" value="ECO:0007669"/>
    <property type="project" value="UniProtKB-KW"/>
</dbReference>
<feature type="transmembrane region" description="Helical" evidence="7">
    <location>
        <begin position="122"/>
        <end position="143"/>
    </location>
</feature>
<evidence type="ECO:0000256" key="5">
    <source>
        <dbReference type="ARBA" id="ARBA00023136"/>
    </source>
</evidence>
<feature type="transmembrane region" description="Helical" evidence="7">
    <location>
        <begin position="45"/>
        <end position="70"/>
    </location>
</feature>
<keyword evidence="6" id="KW-0807">Transducer</keyword>